<proteinExistence type="predicted"/>
<sequence length="52" mass="5525">MGVHSLPPLVDLGARLAHRRDVAGAVVNPLRSRNRTRDTGYPSESSSGSITP</sequence>
<reference evidence="2 3" key="1">
    <citation type="submission" date="2020-11" db="EMBL/GenBank/DDBJ databases">
        <title>Carbohydrate-dependent, anaerobic sulfur respiration: A novel catabolism in halophilic archaea.</title>
        <authorList>
            <person name="Sorokin D.Y."/>
            <person name="Messina E."/>
            <person name="Smedile F."/>
            <person name="La Cono V."/>
            <person name="Hallsworth J.E."/>
            <person name="Yakimov M.M."/>
        </authorList>
    </citation>
    <scope>NUCLEOTIDE SEQUENCE [LARGE SCALE GENOMIC DNA]</scope>
    <source>
        <strain evidence="2 3">HSR12-2</strain>
    </source>
</reference>
<gene>
    <name evidence="2" type="ORF">HSR122_1095</name>
</gene>
<protein>
    <submittedName>
        <fullName evidence="2">Uncharacterized protein</fullName>
    </submittedName>
</protein>
<feature type="compositionally biased region" description="Polar residues" evidence="1">
    <location>
        <begin position="42"/>
        <end position="52"/>
    </location>
</feature>
<organism evidence="2 3">
    <name type="scientific">Halapricum desulfuricans</name>
    <dbReference type="NCBI Taxonomy" id="2841257"/>
    <lineage>
        <taxon>Archaea</taxon>
        <taxon>Methanobacteriati</taxon>
        <taxon>Methanobacteriota</taxon>
        <taxon>Stenosarchaea group</taxon>
        <taxon>Halobacteria</taxon>
        <taxon>Halobacteriales</taxon>
        <taxon>Haloarculaceae</taxon>
        <taxon>Halapricum</taxon>
    </lineage>
</organism>
<feature type="region of interest" description="Disordered" evidence="1">
    <location>
        <begin position="26"/>
        <end position="52"/>
    </location>
</feature>
<evidence type="ECO:0000313" key="2">
    <source>
        <dbReference type="EMBL" id="QSG08496.1"/>
    </source>
</evidence>
<keyword evidence="3" id="KW-1185">Reference proteome</keyword>
<dbReference type="EMBL" id="CP064788">
    <property type="protein sequence ID" value="QSG08496.1"/>
    <property type="molecule type" value="Genomic_DNA"/>
</dbReference>
<evidence type="ECO:0000256" key="1">
    <source>
        <dbReference type="SAM" id="MobiDB-lite"/>
    </source>
</evidence>
<dbReference type="AlphaFoldDB" id="A0A897NDM5"/>
<accession>A0A897NDM5</accession>
<dbReference type="KEGG" id="hds:HSR122_1095"/>
<evidence type="ECO:0000313" key="3">
    <source>
        <dbReference type="Proteomes" id="UP000662973"/>
    </source>
</evidence>
<name>A0A897NDM5_9EURY</name>
<dbReference type="Proteomes" id="UP000662973">
    <property type="component" value="Chromosome"/>
</dbReference>